<dbReference type="KEGG" id="vg:13997074"/>
<reference evidence="1 2" key="1">
    <citation type="journal article" date="2013" name="Genome Announc.">
        <title>Genome sequence of a novel archaeal rudivirus recovered from a mexican hot spring.</title>
        <authorList>
            <person name="Servin-Garciduenas L.E."/>
            <person name="Peng X."/>
            <person name="Garrett R.A."/>
            <person name="Martinez-Romero E."/>
        </authorList>
    </citation>
    <scope>NUCLEOTIDE SEQUENCE [LARGE SCALE GENOMIC DNA]</scope>
</reference>
<dbReference type="EMBL" id="JX944686">
    <property type="protein sequence ID" value="AFV51229.1"/>
    <property type="molecule type" value="Genomic_DNA"/>
</dbReference>
<dbReference type="Proteomes" id="UP000009199">
    <property type="component" value="Segment"/>
</dbReference>
<proteinExistence type="predicted"/>
<name>K4NWU1_9VIRU</name>
<evidence type="ECO:0000313" key="2">
    <source>
        <dbReference type="Proteomes" id="UP000009199"/>
    </source>
</evidence>
<organism evidence="1 2">
    <name type="scientific">Sulfolobales Mexican rod-shaped virus 1</name>
    <dbReference type="NCBI Taxonomy" id="2848122"/>
    <lineage>
        <taxon>Viruses</taxon>
        <taxon>Adnaviria</taxon>
        <taxon>Zilligvirae</taxon>
        <taxon>Taleaviricota</taxon>
        <taxon>Tokiviricetes</taxon>
        <taxon>Ligamenvirales</taxon>
        <taxon>Rudiviridae</taxon>
        <taxon>Mexirudivirus</taxon>
        <taxon>Mexirudivirus azufresense</taxon>
        <taxon>Mexirudivirus SMRV1</taxon>
    </lineage>
</organism>
<accession>K4NWU1</accession>
<sequence>MDGQFFDQCLKALQVPDDIPRESLSYSEKKAIEVCHQLDAGINFDLSEYEGIFDEERFQALLKLYLMKFNY</sequence>
<keyword evidence="2" id="KW-1185">Reference proteome</keyword>
<evidence type="ECO:0000313" key="1">
    <source>
        <dbReference type="EMBL" id="AFV51229.1"/>
    </source>
</evidence>
<protein>
    <submittedName>
        <fullName evidence="1">SvtR-like protein</fullName>
    </submittedName>
</protein>